<evidence type="ECO:0000313" key="3">
    <source>
        <dbReference type="Proteomes" id="UP001362999"/>
    </source>
</evidence>
<dbReference type="AlphaFoldDB" id="A0AAW0CQK8"/>
<comment type="caution">
    <text evidence="2">The sequence shown here is derived from an EMBL/GenBank/DDBJ whole genome shotgun (WGS) entry which is preliminary data.</text>
</comment>
<sequence length="596" mass="66981">MADPRRQGCRRQIDQNRPNLVDFGPTLADLAGSDVHTASTALRGQCSRAPDLVVALDPLARLEEAPLARKAPDPSLCTMARYLRAIPLLPFLRKVALNILAMDFRRPSSSLNTPVPPNRTYHHASSHNIVNHYNYNSASLDTPTQSNAYQNHPHHQPQPIPFALAQLPSAPSQMDQLMGMMAQLMNNQNQMLSRITALETTKPQRSRGLPALRGRKATGRSKARKGAAPPPSDADDDDGDQQLDPSLRATSDTYSADNDDTACSDDDTDADECNEEHDSPESNLRPAEVSALQRLTTKTARNVTGIQAHNWPDPSAIRINPETQQAYPTPLFVCDASHHRNQRVIQAVTDQVIHDLKTQSAWPKALQRPRDQPPPTWNRSTIRGFAVNSFNTLKRSWKDDQAHLQSGSEADNPRADDRRHKRRKRKSERLIKIAPAFAEKFGLDPDFVIDVLFEQYLSDELSGPDLDSQESKEAWKVRIASAIDFPLDPKSLASKHFLEVTVPCWRASRYSAFIREVEDFLELNPIGDAAGLKYERVRTGRISDRLPNIAPYNFGISQSWFDAHRKLSDYRNRLRGWGEFAEPDDCGIEDWVPIER</sequence>
<gene>
    <name evidence="2" type="ORF">R3P38DRAFT_3453672</name>
</gene>
<evidence type="ECO:0000313" key="2">
    <source>
        <dbReference type="EMBL" id="KAK7041289.1"/>
    </source>
</evidence>
<accession>A0AAW0CQK8</accession>
<name>A0AAW0CQK8_9AGAR</name>
<feature type="region of interest" description="Disordered" evidence="1">
    <location>
        <begin position="136"/>
        <end position="160"/>
    </location>
</feature>
<feature type="compositionally biased region" description="Polar residues" evidence="1">
    <location>
        <begin position="136"/>
        <end position="149"/>
    </location>
</feature>
<reference evidence="2 3" key="1">
    <citation type="journal article" date="2024" name="J Genomics">
        <title>Draft genome sequencing and assembly of Favolaschia claudopus CIRM-BRFM 2984 isolated from oak limbs.</title>
        <authorList>
            <person name="Navarro D."/>
            <person name="Drula E."/>
            <person name="Chaduli D."/>
            <person name="Cazenave R."/>
            <person name="Ahrendt S."/>
            <person name="Wang J."/>
            <person name="Lipzen A."/>
            <person name="Daum C."/>
            <person name="Barry K."/>
            <person name="Grigoriev I.V."/>
            <person name="Favel A."/>
            <person name="Rosso M.N."/>
            <person name="Martin F."/>
        </authorList>
    </citation>
    <scope>NUCLEOTIDE SEQUENCE [LARGE SCALE GENOMIC DNA]</scope>
    <source>
        <strain evidence="2 3">CIRM-BRFM 2984</strain>
    </source>
</reference>
<feature type="compositionally biased region" description="Basic residues" evidence="1">
    <location>
        <begin position="213"/>
        <end position="225"/>
    </location>
</feature>
<keyword evidence="3" id="KW-1185">Reference proteome</keyword>
<dbReference type="Proteomes" id="UP001362999">
    <property type="component" value="Unassembled WGS sequence"/>
</dbReference>
<protein>
    <submittedName>
        <fullName evidence="2">Uncharacterized protein</fullName>
    </submittedName>
</protein>
<feature type="region of interest" description="Disordered" evidence="1">
    <location>
        <begin position="399"/>
        <end position="426"/>
    </location>
</feature>
<organism evidence="2 3">
    <name type="scientific">Favolaschia claudopus</name>
    <dbReference type="NCBI Taxonomy" id="2862362"/>
    <lineage>
        <taxon>Eukaryota</taxon>
        <taxon>Fungi</taxon>
        <taxon>Dikarya</taxon>
        <taxon>Basidiomycota</taxon>
        <taxon>Agaricomycotina</taxon>
        <taxon>Agaricomycetes</taxon>
        <taxon>Agaricomycetidae</taxon>
        <taxon>Agaricales</taxon>
        <taxon>Marasmiineae</taxon>
        <taxon>Mycenaceae</taxon>
        <taxon>Favolaschia</taxon>
    </lineage>
</organism>
<feature type="compositionally biased region" description="Acidic residues" evidence="1">
    <location>
        <begin position="257"/>
        <end position="275"/>
    </location>
</feature>
<dbReference type="EMBL" id="JAWWNJ010000014">
    <property type="protein sequence ID" value="KAK7041289.1"/>
    <property type="molecule type" value="Genomic_DNA"/>
</dbReference>
<feature type="region of interest" description="Disordered" evidence="1">
    <location>
        <begin position="198"/>
        <end position="287"/>
    </location>
</feature>
<evidence type="ECO:0000256" key="1">
    <source>
        <dbReference type="SAM" id="MobiDB-lite"/>
    </source>
</evidence>
<proteinExistence type="predicted"/>